<dbReference type="Proteomes" id="UP000217199">
    <property type="component" value="Unassembled WGS sequence"/>
</dbReference>
<organism evidence="7 8">
    <name type="scientific">Pyrrhoderma noxium</name>
    <dbReference type="NCBI Taxonomy" id="2282107"/>
    <lineage>
        <taxon>Eukaryota</taxon>
        <taxon>Fungi</taxon>
        <taxon>Dikarya</taxon>
        <taxon>Basidiomycota</taxon>
        <taxon>Agaricomycotina</taxon>
        <taxon>Agaricomycetes</taxon>
        <taxon>Hymenochaetales</taxon>
        <taxon>Hymenochaetaceae</taxon>
        <taxon>Pyrrhoderma</taxon>
    </lineage>
</organism>
<keyword evidence="2 4" id="KW-0064">Aspartyl protease</keyword>
<dbReference type="InParanoid" id="A0A286UID3"/>
<keyword evidence="8" id="KW-1185">Reference proteome</keyword>
<evidence type="ECO:0000256" key="2">
    <source>
        <dbReference type="ARBA" id="ARBA00022750"/>
    </source>
</evidence>
<accession>A0A286UID3</accession>
<evidence type="ECO:0000256" key="5">
    <source>
        <dbReference type="SAM" id="SignalP"/>
    </source>
</evidence>
<dbReference type="InterPro" id="IPR001969">
    <property type="entry name" value="Aspartic_peptidase_AS"/>
</dbReference>
<evidence type="ECO:0000256" key="1">
    <source>
        <dbReference type="ARBA" id="ARBA00007447"/>
    </source>
</evidence>
<dbReference type="AlphaFoldDB" id="A0A286UID3"/>
<evidence type="ECO:0000256" key="4">
    <source>
        <dbReference type="RuleBase" id="RU000454"/>
    </source>
</evidence>
<dbReference type="GO" id="GO:0004190">
    <property type="term" value="F:aspartic-type endopeptidase activity"/>
    <property type="evidence" value="ECO:0007669"/>
    <property type="project" value="UniProtKB-KW"/>
</dbReference>
<dbReference type="PROSITE" id="PS51767">
    <property type="entry name" value="PEPTIDASE_A1"/>
    <property type="match status" value="1"/>
</dbReference>
<name>A0A286UID3_9AGAM</name>
<evidence type="ECO:0000259" key="6">
    <source>
        <dbReference type="PROSITE" id="PS51767"/>
    </source>
</evidence>
<dbReference type="PRINTS" id="PR00792">
    <property type="entry name" value="PEPSIN"/>
</dbReference>
<feature type="domain" description="Peptidase A1" evidence="6">
    <location>
        <begin position="93"/>
        <end position="411"/>
    </location>
</feature>
<dbReference type="SUPFAM" id="SSF50630">
    <property type="entry name" value="Acid proteases"/>
    <property type="match status" value="1"/>
</dbReference>
<comment type="similarity">
    <text evidence="1 4">Belongs to the peptidase A1 family.</text>
</comment>
<dbReference type="STRING" id="2282107.A0A286UID3"/>
<evidence type="ECO:0000256" key="3">
    <source>
        <dbReference type="PIRSR" id="PIRSR601461-1"/>
    </source>
</evidence>
<gene>
    <name evidence="7" type="ORF">PNOK_0432000</name>
</gene>
<dbReference type="PANTHER" id="PTHR47966">
    <property type="entry name" value="BETA-SITE APP-CLEAVING ENZYME, ISOFORM A-RELATED"/>
    <property type="match status" value="1"/>
</dbReference>
<feature type="active site" evidence="3">
    <location>
        <position position="111"/>
    </location>
</feature>
<comment type="caution">
    <text evidence="7">The sequence shown here is derived from an EMBL/GenBank/DDBJ whole genome shotgun (WGS) entry which is preliminary data.</text>
</comment>
<dbReference type="OrthoDB" id="660550at2759"/>
<sequence>MGYQIFLVALSSLLLSCISAAPSKPEPIIQVRDRGTTLPFVARLNVSGSTLPEIDRAHVAGLKERARKLQNDSTHFQDKRQSSFGVINEAVFYVASVGVGTPASLFELIIDTGSSNTWVGSGRAFSETSSSQTNGQLMEVTYGSGFVVGQQFTDTVTLGPDLVIEQQQIGVAIISQGFEGVDGILGVGPVDLTQGTLQNDPNAFVPTVSDNLLSQGAISEEVLGIFFAPTTSVVAANGELTFGGIDSSKITQDVQFFPLTSTFPASEFWGIDQSVTYGTSGTTILSTTAGIVDTGTSLLLLATDGFDAYTAATGSTLDQNTGLLSISSANYANLQSLFLNVGGSTFEFTKNAQTWPRALNTAIGAPSNAILLIVNDLGSPSGEGFDFVDGFVFLERFYSVFDTTNNRIGFATTAHTNDLVN</sequence>
<dbReference type="EMBL" id="NBII01000004">
    <property type="protein sequence ID" value="PAV19386.1"/>
    <property type="molecule type" value="Genomic_DNA"/>
</dbReference>
<dbReference type="Gene3D" id="2.40.70.10">
    <property type="entry name" value="Acid Proteases"/>
    <property type="match status" value="2"/>
</dbReference>
<proteinExistence type="inferred from homology"/>
<dbReference type="InterPro" id="IPR033121">
    <property type="entry name" value="PEPTIDASE_A1"/>
</dbReference>
<reference evidence="7 8" key="1">
    <citation type="journal article" date="2017" name="Mol. Ecol.">
        <title>Comparative and population genomic landscape of Phellinus noxius: A hypervariable fungus causing root rot in trees.</title>
        <authorList>
            <person name="Chung C.L."/>
            <person name="Lee T.J."/>
            <person name="Akiba M."/>
            <person name="Lee H.H."/>
            <person name="Kuo T.H."/>
            <person name="Liu D."/>
            <person name="Ke H.M."/>
            <person name="Yokoi T."/>
            <person name="Roa M.B."/>
            <person name="Lu M.J."/>
            <person name="Chang Y.Y."/>
            <person name="Ann P.J."/>
            <person name="Tsai J.N."/>
            <person name="Chen C.Y."/>
            <person name="Tzean S.S."/>
            <person name="Ota Y."/>
            <person name="Hattori T."/>
            <person name="Sahashi N."/>
            <person name="Liou R.F."/>
            <person name="Kikuchi T."/>
            <person name="Tsai I.J."/>
        </authorList>
    </citation>
    <scope>NUCLEOTIDE SEQUENCE [LARGE SCALE GENOMIC DNA]</scope>
    <source>
        <strain evidence="7 8">FFPRI411160</strain>
    </source>
</reference>
<feature type="chain" id="PRO_5013729639" evidence="5">
    <location>
        <begin position="21"/>
        <end position="421"/>
    </location>
</feature>
<dbReference type="InterPro" id="IPR021109">
    <property type="entry name" value="Peptidase_aspartic_dom_sf"/>
</dbReference>
<dbReference type="GO" id="GO:0006508">
    <property type="term" value="P:proteolysis"/>
    <property type="evidence" value="ECO:0007669"/>
    <property type="project" value="UniProtKB-KW"/>
</dbReference>
<feature type="active site" evidence="3">
    <location>
        <position position="293"/>
    </location>
</feature>
<dbReference type="CDD" id="cd05471">
    <property type="entry name" value="pepsin_like"/>
    <property type="match status" value="1"/>
</dbReference>
<dbReference type="PANTHER" id="PTHR47966:SF51">
    <property type="entry name" value="BETA-SITE APP-CLEAVING ENZYME, ISOFORM A-RELATED"/>
    <property type="match status" value="1"/>
</dbReference>
<protein>
    <submittedName>
        <fullName evidence="7">Acid protease</fullName>
    </submittedName>
</protein>
<keyword evidence="4 7" id="KW-0645">Protease</keyword>
<dbReference type="Pfam" id="PF00026">
    <property type="entry name" value="Asp"/>
    <property type="match status" value="1"/>
</dbReference>
<feature type="signal peptide" evidence="5">
    <location>
        <begin position="1"/>
        <end position="20"/>
    </location>
</feature>
<dbReference type="PROSITE" id="PS00141">
    <property type="entry name" value="ASP_PROTEASE"/>
    <property type="match status" value="2"/>
</dbReference>
<evidence type="ECO:0000313" key="8">
    <source>
        <dbReference type="Proteomes" id="UP000217199"/>
    </source>
</evidence>
<dbReference type="InterPro" id="IPR001461">
    <property type="entry name" value="Aspartic_peptidase_A1"/>
</dbReference>
<evidence type="ECO:0000313" key="7">
    <source>
        <dbReference type="EMBL" id="PAV19386.1"/>
    </source>
</evidence>
<keyword evidence="5" id="KW-0732">Signal</keyword>
<keyword evidence="4" id="KW-0378">Hydrolase</keyword>
<dbReference type="InterPro" id="IPR034164">
    <property type="entry name" value="Pepsin-like_dom"/>
</dbReference>